<organism evidence="2 3">
    <name type="scientific">Salinarimonas ramus</name>
    <dbReference type="NCBI Taxonomy" id="690164"/>
    <lineage>
        <taxon>Bacteria</taxon>
        <taxon>Pseudomonadati</taxon>
        <taxon>Pseudomonadota</taxon>
        <taxon>Alphaproteobacteria</taxon>
        <taxon>Hyphomicrobiales</taxon>
        <taxon>Salinarimonadaceae</taxon>
        <taxon>Salinarimonas</taxon>
    </lineage>
</organism>
<reference evidence="2 3" key="1">
    <citation type="journal article" date="2014" name="Int. J. Syst. Evol. Microbiol.">
        <title>Complete genome sequence of Corynebacterium casei LMG S-19264T (=DSM 44701T), isolated from a smear-ripened cheese.</title>
        <authorList>
            <consortium name="US DOE Joint Genome Institute (JGI-PGF)"/>
            <person name="Walter F."/>
            <person name="Albersmeier A."/>
            <person name="Kalinowski J."/>
            <person name="Ruckert C."/>
        </authorList>
    </citation>
    <scope>NUCLEOTIDE SEQUENCE [LARGE SCALE GENOMIC DNA]</scope>
    <source>
        <strain evidence="2 3">CGMCC 1.9161</strain>
    </source>
</reference>
<proteinExistence type="predicted"/>
<dbReference type="AlphaFoldDB" id="A0A917QD24"/>
<feature type="region of interest" description="Disordered" evidence="1">
    <location>
        <begin position="23"/>
        <end position="92"/>
    </location>
</feature>
<accession>A0A917QD24</accession>
<evidence type="ECO:0000256" key="1">
    <source>
        <dbReference type="SAM" id="MobiDB-lite"/>
    </source>
</evidence>
<feature type="compositionally biased region" description="Basic and acidic residues" evidence="1">
    <location>
        <begin position="25"/>
        <end position="46"/>
    </location>
</feature>
<protein>
    <submittedName>
        <fullName evidence="2">Uncharacterized protein</fullName>
    </submittedName>
</protein>
<comment type="caution">
    <text evidence="2">The sequence shown here is derived from an EMBL/GenBank/DDBJ whole genome shotgun (WGS) entry which is preliminary data.</text>
</comment>
<name>A0A917QD24_9HYPH</name>
<dbReference type="Proteomes" id="UP000600449">
    <property type="component" value="Unassembled WGS sequence"/>
</dbReference>
<keyword evidence="3" id="KW-1185">Reference proteome</keyword>
<sequence>MENARSRTCWTNPKRVRAFASSLEMEAHMPETTNDEARRQAAREAARNAAGRPILTPQNRADPGAHDATAPGSAGLQGRAKLGQADAAEGER</sequence>
<evidence type="ECO:0000313" key="3">
    <source>
        <dbReference type="Proteomes" id="UP000600449"/>
    </source>
</evidence>
<gene>
    <name evidence="2" type="ORF">GCM10011322_34180</name>
</gene>
<dbReference type="EMBL" id="BMMF01000010">
    <property type="protein sequence ID" value="GGK44207.1"/>
    <property type="molecule type" value="Genomic_DNA"/>
</dbReference>
<evidence type="ECO:0000313" key="2">
    <source>
        <dbReference type="EMBL" id="GGK44207.1"/>
    </source>
</evidence>